<feature type="transmembrane region" description="Helical" evidence="2">
    <location>
        <begin position="96"/>
        <end position="118"/>
    </location>
</feature>
<reference evidence="4 5" key="1">
    <citation type="submission" date="2015-12" db="EMBL/GenBank/DDBJ databases">
        <title>Haloprofundus marisrubri gen. nov., sp. nov., an extremely halophilic archaeon isolated from the Discovery deep brine-seawater interface in the Red Sea.</title>
        <authorList>
            <person name="Zhang G."/>
            <person name="Stingl U."/>
            <person name="Rashid M."/>
        </authorList>
    </citation>
    <scope>NUCLEOTIDE SEQUENCE [LARGE SCALE GENOMIC DNA]</scope>
    <source>
        <strain evidence="4 5">SB9</strain>
    </source>
</reference>
<sequence length="670" mass="70781">MTASQSNLAGLSRFIFRAPSWYASLGFALLIAAIAGVGAFDSGLREGTWRGLFFVGKDAWEGIFFVGIPTVVASVATTGVDRFLGGRLTPNRSSLLALACEIVLVGLLTVGAIVAVFASLDQRFVYNVLVVALASIFALRLLVIMAVSRSSILVASIPASIQTVVSALLLFVYSGTLSYLEVGGPILDAYLMPYFARSEQAPDVVSALTPNHFVLLGVMCVIYATSVYAFLEVIDRPWRNSLGVSVLDFIRGFIGHIAEGSRELEDFFEQLGQEAVVPVTVLAFRDENGDEKAQFVLPMIHPGPMGEIGGGNFPERVARRSEGLAFPPHATAGHDFNLVTEREVDTILDAAENAHERIEYSAEATKSASVDSGEAKLLGQRFGDDALVVSTFAPNFADDVEYSVGLSAATEARTSGLGDVLLVDAHNCNNGLEGPDLGHVTPGSRRSFDMIRGAGAVGRALSDADTDQLRLGTASDPTEWTPREGIGPLGIRVAVSEVDGQRTAYVLVDGNNMEPGLRDEIVSDLCETVESTTPEDPEVVSAPSTQSGGADPAKAERVVSDGGGLVDTAEVMTTDTHIVNTVKADNQVGAVIDHDELRSLIRRLVSEAAADCEPVEAGMAVEHAEVTVFGNDRTETLASHANVAVSMGGAFAAAIACATILVSILIFFLA</sequence>
<keyword evidence="5" id="KW-1185">Reference proteome</keyword>
<organism evidence="4 5">
    <name type="scientific">Haloprofundus marisrubri</name>
    <dbReference type="NCBI Taxonomy" id="1514971"/>
    <lineage>
        <taxon>Archaea</taxon>
        <taxon>Methanobacteriati</taxon>
        <taxon>Methanobacteriota</taxon>
        <taxon>Stenosarchaea group</taxon>
        <taxon>Halobacteria</taxon>
        <taxon>Halobacteriales</taxon>
        <taxon>Haloferacaceae</taxon>
        <taxon>Haloprofundus</taxon>
    </lineage>
</organism>
<keyword evidence="2" id="KW-1133">Transmembrane helix</keyword>
<keyword evidence="2" id="KW-0812">Transmembrane</keyword>
<dbReference type="OrthoDB" id="8914at2157"/>
<dbReference type="Pfam" id="PF09843">
    <property type="entry name" value="DUF2070"/>
    <property type="match status" value="2"/>
</dbReference>
<dbReference type="RefSeq" id="WP_058580941.1">
    <property type="nucleotide sequence ID" value="NZ_LOPU01000017.1"/>
</dbReference>
<feature type="transmembrane region" description="Helical" evidence="2">
    <location>
        <begin position="124"/>
        <end position="145"/>
    </location>
</feature>
<proteinExistence type="predicted"/>
<evidence type="ECO:0000256" key="1">
    <source>
        <dbReference type="SAM" id="MobiDB-lite"/>
    </source>
</evidence>
<feature type="transmembrane region" description="Helical" evidence="2">
    <location>
        <begin position="21"/>
        <end position="40"/>
    </location>
</feature>
<feature type="domain" description="DUF2070" evidence="3">
    <location>
        <begin position="9"/>
        <end position="541"/>
    </location>
</feature>
<protein>
    <recommendedName>
        <fullName evidence="3">DUF2070 domain-containing protein</fullName>
    </recommendedName>
</protein>
<name>A0A0W1RDB4_9EURY</name>
<gene>
    <name evidence="4" type="ORF">AUR64_08095</name>
</gene>
<feature type="transmembrane region" description="Helical" evidence="2">
    <location>
        <begin position="212"/>
        <end position="231"/>
    </location>
</feature>
<keyword evidence="2" id="KW-0472">Membrane</keyword>
<dbReference type="AlphaFoldDB" id="A0A0W1RDB4"/>
<feature type="transmembrane region" description="Helical" evidence="2">
    <location>
        <begin position="152"/>
        <end position="173"/>
    </location>
</feature>
<dbReference type="EMBL" id="LOPU01000017">
    <property type="protein sequence ID" value="KTG10617.1"/>
    <property type="molecule type" value="Genomic_DNA"/>
</dbReference>
<dbReference type="STRING" id="1514971.AUR64_08095"/>
<feature type="transmembrane region" description="Helical" evidence="2">
    <location>
        <begin position="643"/>
        <end position="669"/>
    </location>
</feature>
<comment type="caution">
    <text evidence="4">The sequence shown here is derived from an EMBL/GenBank/DDBJ whole genome shotgun (WGS) entry which is preliminary data.</text>
</comment>
<accession>A0A0W1RDB4</accession>
<feature type="region of interest" description="Disordered" evidence="1">
    <location>
        <begin position="530"/>
        <end position="556"/>
    </location>
</feature>
<dbReference type="Proteomes" id="UP000054387">
    <property type="component" value="Unassembled WGS sequence"/>
</dbReference>
<feature type="domain" description="DUF2070" evidence="3">
    <location>
        <begin position="556"/>
        <end position="663"/>
    </location>
</feature>
<evidence type="ECO:0000259" key="3">
    <source>
        <dbReference type="Pfam" id="PF09843"/>
    </source>
</evidence>
<dbReference type="InterPro" id="IPR019204">
    <property type="entry name" value="DUF2070_membrane"/>
</dbReference>
<evidence type="ECO:0000313" key="4">
    <source>
        <dbReference type="EMBL" id="KTG10617.1"/>
    </source>
</evidence>
<feature type="transmembrane region" description="Helical" evidence="2">
    <location>
        <begin position="60"/>
        <end position="84"/>
    </location>
</feature>
<evidence type="ECO:0000256" key="2">
    <source>
        <dbReference type="SAM" id="Phobius"/>
    </source>
</evidence>
<evidence type="ECO:0000313" key="5">
    <source>
        <dbReference type="Proteomes" id="UP000054387"/>
    </source>
</evidence>